<dbReference type="PANTHER" id="PTHR15696:SF36">
    <property type="entry name" value="NONSENSE-MEDIATED MRNA DECAY FACTOR"/>
    <property type="match status" value="1"/>
</dbReference>
<dbReference type="eggNOG" id="KOG2162">
    <property type="taxonomic scope" value="Eukaryota"/>
</dbReference>
<evidence type="ECO:0008006" key="6">
    <source>
        <dbReference type="Google" id="ProtNLM"/>
    </source>
</evidence>
<feature type="compositionally biased region" description="Polar residues" evidence="1">
    <location>
        <begin position="736"/>
        <end position="750"/>
    </location>
</feature>
<accession>N1PWQ8</accession>
<sequence length="819" mass="90859">MEDLLVREQAAEHNVLTLLQRTDVPIEDVLHAFHYYRQAASEYIFADFEHAGRSELHLWQAHNAGKKYFHKELSRIRKQPERVVEIRHVTKLFMQFIKQGERHYRAYITHLNNACGGIPELESIALKERADSTGESQPLANFQIAKDPARESSHRALIYAGDLCRYRASEKLDKVPDFGPALGYYRLAAAVVPSSGLGHHQQAVVFLEQRDHLRAIYHLYRAICVPDPHPIAASNLNKEFEKTNAAWEKGELIQKGAPNSPDAPKRALVGWFVRLHSMCYQAKPFTGYQELEREVLGQLVNLITQPSLQSTITRMIVVNIAAQATAGERFQDLAKRELPTDEIAQSFLHYFRFNIKTFTALLQVFYSDLQKLLLNVPAQDGDLSDKLTPAGRRLLPYLRIYNGWLVINARMISGLATDDVVGRAVGDFWPMYARAIDLVAQAFPIWDLEERLEQVSCGKYLMEEDDETLKFTPVDEPETSHSTWYDMQTRTHKPRSGEENVVRGSTDDEMLYRVYNFLETGLDLANDNPHAPIGMAGTRVYCYSPDTLDSLTVRPIEYQTAPIAPPSNAIQQQPVPFTYAAAAANGHARQGRAVAAPRKTSATQPQSRDAQLVRMVEDLVDESDPKDPVTPPQPPASTPAIVTIGDASYGMQDSVQDLDQTLSKYGKQSRAAAAKSWRPGPGVTVTPPAVRHVNMARPLSGNQERMQSVSKLWNERPNPAGAFGSPVPGAAPGHSRVNSASSIRSRNSLDQVDTWGSAESAPRTLPDSVVPQTVYADYSSIDQAGMASPLLFGAGGSVWSSLPATNAVRNVSPSYGQGG</sequence>
<dbReference type="OrthoDB" id="69928at2759"/>
<keyword evidence="5" id="KW-1185">Reference proteome</keyword>
<dbReference type="Gene3D" id="1.25.40.10">
    <property type="entry name" value="Tetratricopeptide repeat domain"/>
    <property type="match status" value="1"/>
</dbReference>
<dbReference type="HOGENOM" id="CLU_013363_1_0_1"/>
<evidence type="ECO:0000313" key="5">
    <source>
        <dbReference type="Proteomes" id="UP000016933"/>
    </source>
</evidence>
<proteinExistence type="predicted"/>
<feature type="region of interest" description="Disordered" evidence="1">
    <location>
        <begin position="590"/>
        <end position="609"/>
    </location>
</feature>
<feature type="compositionally biased region" description="Pro residues" evidence="1">
    <location>
        <begin position="628"/>
        <end position="637"/>
    </location>
</feature>
<evidence type="ECO:0000256" key="1">
    <source>
        <dbReference type="SAM" id="MobiDB-lite"/>
    </source>
</evidence>
<feature type="domain" description="Telomerase activating protein Est1-like N-terminal" evidence="3">
    <location>
        <begin position="56"/>
        <end position="168"/>
    </location>
</feature>
<evidence type="ECO:0000259" key="2">
    <source>
        <dbReference type="Pfam" id="PF10373"/>
    </source>
</evidence>
<dbReference type="PANTHER" id="PTHR15696">
    <property type="entry name" value="SMG-7 SUPPRESSOR WITH MORPHOLOGICAL EFFECT ON GENITALIA PROTEIN 7"/>
    <property type="match status" value="1"/>
</dbReference>
<gene>
    <name evidence="4" type="ORF">DOTSEDRAFT_21214</name>
</gene>
<evidence type="ECO:0000313" key="4">
    <source>
        <dbReference type="EMBL" id="EME47433.1"/>
    </source>
</evidence>
<name>N1PWQ8_DOTSN</name>
<feature type="region of interest" description="Disordered" evidence="1">
    <location>
        <begin position="621"/>
        <end position="641"/>
    </location>
</feature>
<protein>
    <recommendedName>
        <fullName evidence="6">DNA/RNA-binding domain-containing protein</fullName>
    </recommendedName>
</protein>
<dbReference type="Pfam" id="PF10373">
    <property type="entry name" value="EST1_DNA_bind"/>
    <property type="match status" value="1"/>
</dbReference>
<feature type="domain" description="DNA/RNA-binding" evidence="2">
    <location>
        <begin position="181"/>
        <end position="476"/>
    </location>
</feature>
<reference evidence="5" key="1">
    <citation type="journal article" date="2012" name="PLoS Genet.">
        <title>The genomes of the fungal plant pathogens Cladosporium fulvum and Dothistroma septosporum reveal adaptation to different hosts and lifestyles but also signatures of common ancestry.</title>
        <authorList>
            <person name="de Wit P.J.G.M."/>
            <person name="van der Burgt A."/>
            <person name="Oekmen B."/>
            <person name="Stergiopoulos I."/>
            <person name="Abd-Elsalam K.A."/>
            <person name="Aerts A.L."/>
            <person name="Bahkali A.H."/>
            <person name="Beenen H.G."/>
            <person name="Chettri P."/>
            <person name="Cox M.P."/>
            <person name="Datema E."/>
            <person name="de Vries R.P."/>
            <person name="Dhillon B."/>
            <person name="Ganley A.R."/>
            <person name="Griffiths S.A."/>
            <person name="Guo Y."/>
            <person name="Hamelin R.C."/>
            <person name="Henrissat B."/>
            <person name="Kabir M.S."/>
            <person name="Jashni M.K."/>
            <person name="Kema G."/>
            <person name="Klaubauf S."/>
            <person name="Lapidus A."/>
            <person name="Levasseur A."/>
            <person name="Lindquist E."/>
            <person name="Mehrabi R."/>
            <person name="Ohm R.A."/>
            <person name="Owen T.J."/>
            <person name="Salamov A."/>
            <person name="Schwelm A."/>
            <person name="Schijlen E."/>
            <person name="Sun H."/>
            <person name="van den Burg H.A."/>
            <person name="van Ham R.C.H.J."/>
            <person name="Zhang S."/>
            <person name="Goodwin S.B."/>
            <person name="Grigoriev I.V."/>
            <person name="Collemare J."/>
            <person name="Bradshaw R.E."/>
        </authorList>
    </citation>
    <scope>NUCLEOTIDE SEQUENCE [LARGE SCALE GENOMIC DNA]</scope>
    <source>
        <strain evidence="5">NZE10 / CBS 128990</strain>
    </source>
</reference>
<dbReference type="Proteomes" id="UP000016933">
    <property type="component" value="Unassembled WGS sequence"/>
</dbReference>
<dbReference type="InterPro" id="IPR019458">
    <property type="entry name" value="Est1-like_N"/>
</dbReference>
<dbReference type="AlphaFoldDB" id="N1PWQ8"/>
<dbReference type="OMA" id="QTPPCGQ"/>
<dbReference type="InterPro" id="IPR018834">
    <property type="entry name" value="DNA/RNA-bd_Est1-type"/>
</dbReference>
<dbReference type="InterPro" id="IPR045153">
    <property type="entry name" value="Est1/Ebs1-like"/>
</dbReference>
<reference evidence="4 5" key="2">
    <citation type="journal article" date="2012" name="PLoS Pathog.">
        <title>Diverse lifestyles and strategies of plant pathogenesis encoded in the genomes of eighteen Dothideomycetes fungi.</title>
        <authorList>
            <person name="Ohm R.A."/>
            <person name="Feau N."/>
            <person name="Henrissat B."/>
            <person name="Schoch C.L."/>
            <person name="Horwitz B.A."/>
            <person name="Barry K.W."/>
            <person name="Condon B.J."/>
            <person name="Copeland A.C."/>
            <person name="Dhillon B."/>
            <person name="Glaser F."/>
            <person name="Hesse C.N."/>
            <person name="Kosti I."/>
            <person name="LaButti K."/>
            <person name="Lindquist E.A."/>
            <person name="Lucas S."/>
            <person name="Salamov A.A."/>
            <person name="Bradshaw R.E."/>
            <person name="Ciuffetti L."/>
            <person name="Hamelin R.C."/>
            <person name="Kema G.H.J."/>
            <person name="Lawrence C."/>
            <person name="Scott J.A."/>
            <person name="Spatafora J.W."/>
            <person name="Turgeon B.G."/>
            <person name="de Wit P.J.G.M."/>
            <person name="Zhong S."/>
            <person name="Goodwin S.B."/>
            <person name="Grigoriev I.V."/>
        </authorList>
    </citation>
    <scope>NUCLEOTIDE SEQUENCE [LARGE SCALE GENOMIC DNA]</scope>
    <source>
        <strain evidence="5">NZE10 / CBS 128990</strain>
    </source>
</reference>
<dbReference type="STRING" id="675120.N1PWQ8"/>
<feature type="region of interest" description="Disordered" evidence="1">
    <location>
        <begin position="717"/>
        <end position="750"/>
    </location>
</feature>
<dbReference type="EMBL" id="KB446536">
    <property type="protein sequence ID" value="EME47433.1"/>
    <property type="molecule type" value="Genomic_DNA"/>
</dbReference>
<organism evidence="4 5">
    <name type="scientific">Dothistroma septosporum (strain NZE10 / CBS 128990)</name>
    <name type="common">Red band needle blight fungus</name>
    <name type="synonym">Mycosphaerella pini</name>
    <dbReference type="NCBI Taxonomy" id="675120"/>
    <lineage>
        <taxon>Eukaryota</taxon>
        <taxon>Fungi</taxon>
        <taxon>Dikarya</taxon>
        <taxon>Ascomycota</taxon>
        <taxon>Pezizomycotina</taxon>
        <taxon>Dothideomycetes</taxon>
        <taxon>Dothideomycetidae</taxon>
        <taxon>Mycosphaerellales</taxon>
        <taxon>Mycosphaerellaceae</taxon>
        <taxon>Dothistroma</taxon>
    </lineage>
</organism>
<feature type="compositionally biased region" description="Polar residues" evidence="1">
    <location>
        <begin position="600"/>
        <end position="609"/>
    </location>
</feature>
<dbReference type="SUPFAM" id="SSF48452">
    <property type="entry name" value="TPR-like"/>
    <property type="match status" value="1"/>
</dbReference>
<dbReference type="InterPro" id="IPR011990">
    <property type="entry name" value="TPR-like_helical_dom_sf"/>
</dbReference>
<evidence type="ECO:0000259" key="3">
    <source>
        <dbReference type="Pfam" id="PF10374"/>
    </source>
</evidence>
<dbReference type="Pfam" id="PF10374">
    <property type="entry name" value="EST1"/>
    <property type="match status" value="1"/>
</dbReference>